<feature type="compositionally biased region" description="Low complexity" evidence="1">
    <location>
        <begin position="42"/>
        <end position="51"/>
    </location>
</feature>
<evidence type="ECO:0000313" key="4">
    <source>
        <dbReference type="Proteomes" id="UP000000485"/>
    </source>
</evidence>
<keyword evidence="2" id="KW-1133">Transmembrane helix</keyword>
<dbReference type="Proteomes" id="UP000000485">
    <property type="component" value="Chromosome"/>
</dbReference>
<feature type="region of interest" description="Disordered" evidence="1">
    <location>
        <begin position="1"/>
        <end position="132"/>
    </location>
</feature>
<proteinExistence type="predicted"/>
<name>F8A010_CELGA</name>
<reference evidence="4" key="1">
    <citation type="submission" date="2011-04" db="EMBL/GenBank/DDBJ databases">
        <title>Complete sequence of Cellvibrio gilvus ATCC 13127.</title>
        <authorList>
            <person name="Lucas S."/>
            <person name="Han J."/>
            <person name="Lapidus A."/>
            <person name="Cheng J.-F."/>
            <person name="Goodwin L."/>
            <person name="Pitluck S."/>
            <person name="Peters L."/>
            <person name="Munk A."/>
            <person name="Detter J.C."/>
            <person name="Han C."/>
            <person name="Tapia R."/>
            <person name="Land M."/>
            <person name="Hauser L."/>
            <person name="Kyrpides N."/>
            <person name="Ivanova N."/>
            <person name="Ovchinnikova G."/>
            <person name="Pagani I."/>
            <person name="Mead D."/>
            <person name="Brumm P."/>
            <person name="Woyke T."/>
        </authorList>
    </citation>
    <scope>NUCLEOTIDE SEQUENCE [LARGE SCALE GENOMIC DNA]</scope>
    <source>
        <strain evidence="4">ATCC 13127 / NRRL B-14078</strain>
    </source>
</reference>
<dbReference type="KEGG" id="cga:Celgi_0910"/>
<dbReference type="EMBL" id="CP002665">
    <property type="protein sequence ID" value="AEI11429.1"/>
    <property type="molecule type" value="Genomic_DNA"/>
</dbReference>
<keyword evidence="2" id="KW-0812">Transmembrane</keyword>
<organism evidence="3 4">
    <name type="scientific">Cellulomonas gilvus (strain ATCC 13127 / NRRL B-14078)</name>
    <name type="common">Cellvibrio gilvus</name>
    <dbReference type="NCBI Taxonomy" id="593907"/>
    <lineage>
        <taxon>Bacteria</taxon>
        <taxon>Bacillati</taxon>
        <taxon>Actinomycetota</taxon>
        <taxon>Actinomycetes</taxon>
        <taxon>Micrococcales</taxon>
        <taxon>Cellulomonadaceae</taxon>
        <taxon>Cellulomonas</taxon>
    </lineage>
</organism>
<sequence length="194" mass="19793">MSTAPHDDPRPTDPGTDDGEVTRADEVAAVETTVLETPAPGTSDDQTQVLDTTDDRTQVLEATDDRTQVLEATDGRTQALEAADGGTQVPGPAVTPGPDLTKRPSSTPSPEPAAAPAAATADDEARPPRSTPRVGTVVWGLVLAVLGLGVLAWAGGYRIDVGLATILLVAGAGVALLVGSIVSGARSRRTQQRS</sequence>
<feature type="compositionally biased region" description="Basic and acidic residues" evidence="1">
    <location>
        <begin position="1"/>
        <end position="11"/>
    </location>
</feature>
<dbReference type="STRING" id="593907.Celgi_0910"/>
<gene>
    <name evidence="3" type="ordered locus">Celgi_0910</name>
</gene>
<protein>
    <submittedName>
        <fullName evidence="3">Uncharacterized protein</fullName>
    </submittedName>
</protein>
<dbReference type="HOGENOM" id="CLU_1400287_0_0_11"/>
<dbReference type="AlphaFoldDB" id="F8A010"/>
<keyword evidence="4" id="KW-1185">Reference proteome</keyword>
<evidence type="ECO:0000313" key="3">
    <source>
        <dbReference type="EMBL" id="AEI11429.1"/>
    </source>
</evidence>
<keyword evidence="2" id="KW-0472">Membrane</keyword>
<feature type="transmembrane region" description="Helical" evidence="2">
    <location>
        <begin position="161"/>
        <end position="185"/>
    </location>
</feature>
<dbReference type="RefSeq" id="WP_013882948.1">
    <property type="nucleotide sequence ID" value="NC_015671.1"/>
</dbReference>
<feature type="transmembrane region" description="Helical" evidence="2">
    <location>
        <begin position="136"/>
        <end position="155"/>
    </location>
</feature>
<evidence type="ECO:0000256" key="2">
    <source>
        <dbReference type="SAM" id="Phobius"/>
    </source>
</evidence>
<feature type="compositionally biased region" description="Basic and acidic residues" evidence="1">
    <location>
        <begin position="53"/>
        <end position="68"/>
    </location>
</feature>
<dbReference type="eggNOG" id="ENOG5033ET5">
    <property type="taxonomic scope" value="Bacteria"/>
</dbReference>
<evidence type="ECO:0000256" key="1">
    <source>
        <dbReference type="SAM" id="MobiDB-lite"/>
    </source>
</evidence>
<accession>F8A010</accession>